<geneLocation type="plasmid" evidence="2 3">
    <name>unnamed1</name>
</geneLocation>
<dbReference type="EMBL" id="CP051681">
    <property type="protein sequence ID" value="QJD88518.1"/>
    <property type="molecule type" value="Genomic_DNA"/>
</dbReference>
<sequence length="353" mass="41778">MVWRHGFIELKDMSNYPINQLKELDAIELLMPESMTKFNQWRKDIQTVKHNKYLHPLILEYQDEIAYRNARDEEHQFYKEIDSYSQRISKVENRKNKAVLFIDVSEKQANRAYRIMNRLIDAVSELGGSVSVCAGEQDNIRIRLLNHEYSVSLIEIMVKRRSLLSKLQAGSMTAGLCPMYEKIPSGLFKMEFTEILGYASRNKTVQPLCFNETLDHSLEKQIGEILTDFLKNAIGISVSRYIAEYEYEVKKKEQERVEALEKARKRELQQLEEYNLHKQKLKQNIENQMKNWYKANKLRDYAEELERFIITCEDEKTKESFSTYIQLVREAAEDYDPVVDIMYRVQELEHGSK</sequence>
<dbReference type="KEGG" id="cheb:HH215_35275"/>
<dbReference type="RefSeq" id="WP_169284736.1">
    <property type="nucleotide sequence ID" value="NZ_CP051681.1"/>
</dbReference>
<evidence type="ECO:0000313" key="3">
    <source>
        <dbReference type="Proteomes" id="UP000502248"/>
    </source>
</evidence>
<feature type="coiled-coil region" evidence="1">
    <location>
        <begin position="242"/>
        <end position="291"/>
    </location>
</feature>
<accession>A0A7Z2VS70</accession>
<reference evidence="2 3" key="1">
    <citation type="submission" date="2020-04" db="EMBL/GenBank/DDBJ databases">
        <title>Genome sequencing of novel species.</title>
        <authorList>
            <person name="Heo J."/>
            <person name="Kim S.-J."/>
            <person name="Kim J.-S."/>
            <person name="Hong S.-B."/>
            <person name="Kwon S.-W."/>
        </authorList>
    </citation>
    <scope>NUCLEOTIDE SEQUENCE [LARGE SCALE GENOMIC DNA]</scope>
    <source>
        <strain evidence="2 3">MFER-1</strain>
        <plasmid evidence="2 3">unnamed1</plasmid>
    </source>
</reference>
<dbReference type="AlphaFoldDB" id="A0A7Z2VS70"/>
<keyword evidence="2" id="KW-0614">Plasmid</keyword>
<protein>
    <submittedName>
        <fullName evidence="2">Uncharacterized protein</fullName>
    </submittedName>
</protein>
<keyword evidence="3" id="KW-1185">Reference proteome</keyword>
<evidence type="ECO:0000256" key="1">
    <source>
        <dbReference type="SAM" id="Coils"/>
    </source>
</evidence>
<name>A0A7Z2VS70_9BACL</name>
<keyword evidence="1" id="KW-0175">Coiled coil</keyword>
<gene>
    <name evidence="2" type="ORF">HH215_35275</name>
</gene>
<dbReference type="Proteomes" id="UP000502248">
    <property type="component" value="Plasmid unnamed1"/>
</dbReference>
<proteinExistence type="predicted"/>
<organism evidence="2 3">
    <name type="scientific">Cohnella herbarum</name>
    <dbReference type="NCBI Taxonomy" id="2728023"/>
    <lineage>
        <taxon>Bacteria</taxon>
        <taxon>Bacillati</taxon>
        <taxon>Bacillota</taxon>
        <taxon>Bacilli</taxon>
        <taxon>Bacillales</taxon>
        <taxon>Paenibacillaceae</taxon>
        <taxon>Cohnella</taxon>
    </lineage>
</organism>
<evidence type="ECO:0000313" key="2">
    <source>
        <dbReference type="EMBL" id="QJD88518.1"/>
    </source>
</evidence>